<name>A0AAD7APH1_9AGAR</name>
<protein>
    <submittedName>
        <fullName evidence="2">Uncharacterized protein</fullName>
    </submittedName>
</protein>
<accession>A0AAD7APH1</accession>
<dbReference type="Proteomes" id="UP001218218">
    <property type="component" value="Unassembled WGS sequence"/>
</dbReference>
<feature type="compositionally biased region" description="Basic residues" evidence="1">
    <location>
        <begin position="100"/>
        <end position="113"/>
    </location>
</feature>
<sequence length="173" mass="19452">MIRSNFGLTSSASISLHSIFCKFINSHAFHNAPLLGMTLPRGLLAPIPLFTDRQTKHYELSAQLREMQSTRPANRRAAPDKRKRSQDDGDQSDGEETQRPRKKKMRKAGSGRRKAVEAVPIESMVATRDRRKITRTKKAQATPPESEEDSAMEVSEDSEDVDMLDSSDSEYSD</sequence>
<organism evidence="2 3">
    <name type="scientific">Mycena albidolilacea</name>
    <dbReference type="NCBI Taxonomy" id="1033008"/>
    <lineage>
        <taxon>Eukaryota</taxon>
        <taxon>Fungi</taxon>
        <taxon>Dikarya</taxon>
        <taxon>Basidiomycota</taxon>
        <taxon>Agaricomycotina</taxon>
        <taxon>Agaricomycetes</taxon>
        <taxon>Agaricomycetidae</taxon>
        <taxon>Agaricales</taxon>
        <taxon>Marasmiineae</taxon>
        <taxon>Mycenaceae</taxon>
        <taxon>Mycena</taxon>
    </lineage>
</organism>
<feature type="compositionally biased region" description="Basic residues" evidence="1">
    <location>
        <begin position="129"/>
        <end position="138"/>
    </location>
</feature>
<evidence type="ECO:0000256" key="1">
    <source>
        <dbReference type="SAM" id="MobiDB-lite"/>
    </source>
</evidence>
<dbReference type="AlphaFoldDB" id="A0AAD7APH1"/>
<evidence type="ECO:0000313" key="2">
    <source>
        <dbReference type="EMBL" id="KAJ7364502.1"/>
    </source>
</evidence>
<gene>
    <name evidence="2" type="ORF">DFH08DRAFT_681776</name>
</gene>
<keyword evidence="3" id="KW-1185">Reference proteome</keyword>
<dbReference type="EMBL" id="JARIHO010000003">
    <property type="protein sequence ID" value="KAJ7364502.1"/>
    <property type="molecule type" value="Genomic_DNA"/>
</dbReference>
<comment type="caution">
    <text evidence="2">The sequence shown here is derived from an EMBL/GenBank/DDBJ whole genome shotgun (WGS) entry which is preliminary data.</text>
</comment>
<evidence type="ECO:0000313" key="3">
    <source>
        <dbReference type="Proteomes" id="UP001218218"/>
    </source>
</evidence>
<feature type="region of interest" description="Disordered" evidence="1">
    <location>
        <begin position="63"/>
        <end position="173"/>
    </location>
</feature>
<reference evidence="2" key="1">
    <citation type="submission" date="2023-03" db="EMBL/GenBank/DDBJ databases">
        <title>Massive genome expansion in bonnet fungi (Mycena s.s.) driven by repeated elements and novel gene families across ecological guilds.</title>
        <authorList>
            <consortium name="Lawrence Berkeley National Laboratory"/>
            <person name="Harder C.B."/>
            <person name="Miyauchi S."/>
            <person name="Viragh M."/>
            <person name="Kuo A."/>
            <person name="Thoen E."/>
            <person name="Andreopoulos B."/>
            <person name="Lu D."/>
            <person name="Skrede I."/>
            <person name="Drula E."/>
            <person name="Henrissat B."/>
            <person name="Morin E."/>
            <person name="Kohler A."/>
            <person name="Barry K."/>
            <person name="LaButti K."/>
            <person name="Morin E."/>
            <person name="Salamov A."/>
            <person name="Lipzen A."/>
            <person name="Mereny Z."/>
            <person name="Hegedus B."/>
            <person name="Baldrian P."/>
            <person name="Stursova M."/>
            <person name="Weitz H."/>
            <person name="Taylor A."/>
            <person name="Grigoriev I.V."/>
            <person name="Nagy L.G."/>
            <person name="Martin F."/>
            <person name="Kauserud H."/>
        </authorList>
    </citation>
    <scope>NUCLEOTIDE SEQUENCE</scope>
    <source>
        <strain evidence="2">CBHHK002</strain>
    </source>
</reference>
<proteinExistence type="predicted"/>
<feature type="compositionally biased region" description="Acidic residues" evidence="1">
    <location>
        <begin position="145"/>
        <end position="173"/>
    </location>
</feature>